<proteinExistence type="predicted"/>
<dbReference type="InterPro" id="IPR050541">
    <property type="entry name" value="LRR_TM_domain-containing"/>
</dbReference>
<dbReference type="Ensembl" id="ENSCCRT00000119070.1">
    <property type="protein sequence ID" value="ENSCCRP00000174992.1"/>
    <property type="gene ID" value="ENSCCRG00000008585.2"/>
</dbReference>
<keyword evidence="2" id="KW-0732">Signal</keyword>
<dbReference type="PRINTS" id="PR00019">
    <property type="entry name" value="LEURICHRPT"/>
</dbReference>
<keyword evidence="4" id="KW-1133">Transmembrane helix</keyword>
<evidence type="ECO:0000313" key="6">
    <source>
        <dbReference type="Ensembl" id="ENSCCRP00000174992.1"/>
    </source>
</evidence>
<dbReference type="InterPro" id="IPR032675">
    <property type="entry name" value="LRR_dom_sf"/>
</dbReference>
<dbReference type="InterPro" id="IPR001611">
    <property type="entry name" value="Leu-rich_rpt"/>
</dbReference>
<keyword evidence="7" id="KW-1185">Reference proteome</keyword>
<dbReference type="GeneTree" id="ENSGT00940000157572"/>
<dbReference type="Gene3D" id="3.80.10.10">
    <property type="entry name" value="Ribonuclease Inhibitor"/>
    <property type="match status" value="2"/>
</dbReference>
<dbReference type="PANTHER" id="PTHR24369:SF175">
    <property type="entry name" value="LEUCINE RICH REPEATS AND TRANSMEMBRANE DOMAINS 2"/>
    <property type="match status" value="1"/>
</dbReference>
<organism evidence="6 7">
    <name type="scientific">Cyprinus carpio carpio</name>
    <dbReference type="NCBI Taxonomy" id="630221"/>
    <lineage>
        <taxon>Eukaryota</taxon>
        <taxon>Metazoa</taxon>
        <taxon>Chordata</taxon>
        <taxon>Craniata</taxon>
        <taxon>Vertebrata</taxon>
        <taxon>Euteleostomi</taxon>
        <taxon>Actinopterygii</taxon>
        <taxon>Neopterygii</taxon>
        <taxon>Teleostei</taxon>
        <taxon>Ostariophysi</taxon>
        <taxon>Cypriniformes</taxon>
        <taxon>Cyprinidae</taxon>
        <taxon>Cyprininae</taxon>
        <taxon>Cyprinus</taxon>
    </lineage>
</organism>
<dbReference type="OMA" id="RRVPMEM"/>
<dbReference type="InterPro" id="IPR000483">
    <property type="entry name" value="Cys-rich_flank_reg_C"/>
</dbReference>
<feature type="domain" description="LRRCT" evidence="5">
    <location>
        <begin position="277"/>
        <end position="330"/>
    </location>
</feature>
<dbReference type="AlphaFoldDB" id="A0A9J8CXN8"/>
<dbReference type="PANTHER" id="PTHR24369">
    <property type="entry name" value="ANTIGEN BSP, PUTATIVE-RELATED"/>
    <property type="match status" value="1"/>
</dbReference>
<protein>
    <recommendedName>
        <fullName evidence="5">LRRCT domain-containing protein</fullName>
    </recommendedName>
</protein>
<feature type="transmembrane region" description="Helical" evidence="4">
    <location>
        <begin position="372"/>
        <end position="399"/>
    </location>
</feature>
<dbReference type="Proteomes" id="UP001108240">
    <property type="component" value="Unplaced"/>
</dbReference>
<dbReference type="Pfam" id="PF13855">
    <property type="entry name" value="LRR_8"/>
    <property type="match status" value="2"/>
</dbReference>
<accession>A0A9J8CXN8</accession>
<dbReference type="PROSITE" id="PS51450">
    <property type="entry name" value="LRR"/>
    <property type="match status" value="1"/>
</dbReference>
<evidence type="ECO:0000256" key="3">
    <source>
        <dbReference type="ARBA" id="ARBA00022737"/>
    </source>
</evidence>
<reference evidence="6" key="1">
    <citation type="submission" date="2025-08" db="UniProtKB">
        <authorList>
            <consortium name="Ensembl"/>
        </authorList>
    </citation>
    <scope>IDENTIFICATION</scope>
</reference>
<dbReference type="InterPro" id="IPR003591">
    <property type="entry name" value="Leu-rich_rpt_typical-subtyp"/>
</dbReference>
<name>A0A9J8CXN8_CYPCA</name>
<dbReference type="SUPFAM" id="SSF52058">
    <property type="entry name" value="L domain-like"/>
    <property type="match status" value="1"/>
</dbReference>
<dbReference type="SMART" id="SM00082">
    <property type="entry name" value="LRRCT"/>
    <property type="match status" value="1"/>
</dbReference>
<reference evidence="6" key="2">
    <citation type="submission" date="2025-09" db="UniProtKB">
        <authorList>
            <consortium name="Ensembl"/>
        </authorList>
    </citation>
    <scope>IDENTIFICATION</scope>
</reference>
<sequence length="457" mass="50745">MPRLLRNCYNRVWWTMQTRLNIISKILNLLRHPQPSQLSQFPNALHFLVVSSGLLVTLLSLCGASTSCPSGCSCNVNHTDCSDLNQLASLDSILDQLPFDTSYLNLSNNNSTIVEPGSFSNFNGLLHLDLSRNLLSSINPGCFSNLSRLLHLDLSRNLLSSLFPSSFSHLNNLEVLDLSENLLVRLPVNLFSDLSSLTELALRDNRLKELNPDQFKGLTELRHLDLSLNSLSSVPTHLLDGLQNLVWLSLMGNRLRTLQQTSLEQATALQHLLLEGNPWNCNCNLIPLKHWLEWIIYTGGNVDSVNCSFPANLHGKDLRSIPMEMFRHCYPLYLETRSPSAAEGHQVPAGSAGDCMRQRYRSVSVRRATATVVVAGVVCGMVCVMMVIAATYGCIYAILMAHEQQQLTEGNSQQQQPLMVAKEPEQDEKEDLMSTIGKGAVATECVGWMAFPPEVCV</sequence>
<evidence type="ECO:0000256" key="1">
    <source>
        <dbReference type="ARBA" id="ARBA00022614"/>
    </source>
</evidence>
<keyword evidence="4" id="KW-0472">Membrane</keyword>
<keyword evidence="4" id="KW-0812">Transmembrane</keyword>
<evidence type="ECO:0000256" key="2">
    <source>
        <dbReference type="ARBA" id="ARBA00022729"/>
    </source>
</evidence>
<evidence type="ECO:0000256" key="4">
    <source>
        <dbReference type="SAM" id="Phobius"/>
    </source>
</evidence>
<keyword evidence="1" id="KW-0433">Leucine-rich repeat</keyword>
<dbReference type="GO" id="GO:0005886">
    <property type="term" value="C:plasma membrane"/>
    <property type="evidence" value="ECO:0007669"/>
    <property type="project" value="TreeGrafter"/>
</dbReference>
<evidence type="ECO:0000313" key="7">
    <source>
        <dbReference type="Proteomes" id="UP001108240"/>
    </source>
</evidence>
<evidence type="ECO:0000259" key="5">
    <source>
        <dbReference type="SMART" id="SM00082"/>
    </source>
</evidence>
<dbReference type="SMART" id="SM00369">
    <property type="entry name" value="LRR_TYP"/>
    <property type="match status" value="6"/>
</dbReference>
<keyword evidence="3" id="KW-0677">Repeat</keyword>